<dbReference type="InterPro" id="IPR011042">
    <property type="entry name" value="6-blade_b-propeller_TolB-like"/>
</dbReference>
<feature type="compositionally biased region" description="Basic residues" evidence="1">
    <location>
        <begin position="3260"/>
        <end position="3277"/>
    </location>
</feature>
<feature type="compositionally biased region" description="Low complexity" evidence="1">
    <location>
        <begin position="3601"/>
        <end position="3616"/>
    </location>
</feature>
<feature type="compositionally biased region" description="Basic residues" evidence="1">
    <location>
        <begin position="385"/>
        <end position="407"/>
    </location>
</feature>
<feature type="compositionally biased region" description="Low complexity" evidence="1">
    <location>
        <begin position="3835"/>
        <end position="3844"/>
    </location>
</feature>
<feature type="region of interest" description="Disordered" evidence="1">
    <location>
        <begin position="1956"/>
        <end position="2126"/>
    </location>
</feature>
<feature type="compositionally biased region" description="Basic residues" evidence="1">
    <location>
        <begin position="471"/>
        <end position="481"/>
    </location>
</feature>
<evidence type="ECO:0000313" key="3">
    <source>
        <dbReference type="EMBL" id="GEU28268.1"/>
    </source>
</evidence>
<feature type="compositionally biased region" description="Low complexity" evidence="1">
    <location>
        <begin position="298"/>
        <end position="309"/>
    </location>
</feature>
<feature type="compositionally biased region" description="Basic and acidic residues" evidence="1">
    <location>
        <begin position="268"/>
        <end position="284"/>
    </location>
</feature>
<gene>
    <name evidence="3" type="ORF">Tci_000246</name>
</gene>
<feature type="region of interest" description="Disordered" evidence="1">
    <location>
        <begin position="3564"/>
        <end position="3616"/>
    </location>
</feature>
<dbReference type="EMBL" id="BKCJ010000003">
    <property type="protein sequence ID" value="GEU28268.1"/>
    <property type="molecule type" value="Genomic_DNA"/>
</dbReference>
<protein>
    <submittedName>
        <fullName evidence="3">HIPL2 protein</fullName>
    </submittedName>
</protein>
<feature type="compositionally biased region" description="Basic and acidic residues" evidence="1">
    <location>
        <begin position="3817"/>
        <end position="3829"/>
    </location>
</feature>
<dbReference type="PANTHER" id="PTHR19328">
    <property type="entry name" value="HEDGEHOG-INTERACTING PROTEIN"/>
    <property type="match status" value="1"/>
</dbReference>
<feature type="compositionally biased region" description="Basic and acidic residues" evidence="1">
    <location>
        <begin position="312"/>
        <end position="327"/>
    </location>
</feature>
<dbReference type="SUPFAM" id="SSF50952">
    <property type="entry name" value="Soluble quinoprotein glucose dehydrogenase"/>
    <property type="match status" value="1"/>
</dbReference>
<organism evidence="3">
    <name type="scientific">Tanacetum cinerariifolium</name>
    <name type="common">Dalmatian daisy</name>
    <name type="synonym">Chrysanthemum cinerariifolium</name>
    <dbReference type="NCBI Taxonomy" id="118510"/>
    <lineage>
        <taxon>Eukaryota</taxon>
        <taxon>Viridiplantae</taxon>
        <taxon>Streptophyta</taxon>
        <taxon>Embryophyta</taxon>
        <taxon>Tracheophyta</taxon>
        <taxon>Spermatophyta</taxon>
        <taxon>Magnoliopsida</taxon>
        <taxon>eudicotyledons</taxon>
        <taxon>Gunneridae</taxon>
        <taxon>Pentapetalae</taxon>
        <taxon>asterids</taxon>
        <taxon>campanulids</taxon>
        <taxon>Asterales</taxon>
        <taxon>Asteraceae</taxon>
        <taxon>Asteroideae</taxon>
        <taxon>Anthemideae</taxon>
        <taxon>Anthemidinae</taxon>
        <taxon>Tanacetum</taxon>
    </lineage>
</organism>
<feature type="region of interest" description="Disordered" evidence="1">
    <location>
        <begin position="1661"/>
        <end position="1680"/>
    </location>
</feature>
<dbReference type="Gene3D" id="2.120.10.30">
    <property type="entry name" value="TolB, C-terminal domain"/>
    <property type="match status" value="1"/>
</dbReference>
<feature type="compositionally biased region" description="Basic residues" evidence="1">
    <location>
        <begin position="3512"/>
        <end position="3522"/>
    </location>
</feature>
<accession>A0A699GHI9</accession>
<feature type="compositionally biased region" description="Low complexity" evidence="1">
    <location>
        <begin position="1661"/>
        <end position="1675"/>
    </location>
</feature>
<evidence type="ECO:0000256" key="1">
    <source>
        <dbReference type="SAM" id="MobiDB-lite"/>
    </source>
</evidence>
<dbReference type="Pfam" id="PF07995">
    <property type="entry name" value="GSDH"/>
    <property type="match status" value="1"/>
</dbReference>
<feature type="compositionally biased region" description="Basic residues" evidence="1">
    <location>
        <begin position="3862"/>
        <end position="3871"/>
    </location>
</feature>
<proteinExistence type="predicted"/>
<dbReference type="InterPro" id="IPR011041">
    <property type="entry name" value="Quinoprot_gluc/sorb_DH_b-prop"/>
</dbReference>
<sequence length="4337" mass="464123">MQQEQRIVAGRATDVHMLAENRELLGQVAVQLGHFLEARLGKNPPLRPFLERMRAAAANADIELLARLHQRVADDLQLRHQFRVVGVDVAVNLDHAFGDLGRDVARKRLAAQQVQQVGAGRGQVVIGQADQLQFHPDQRALRDDRPHHFQHQGHGGQCGQLVDQHDAHVTGLLQQQGDKHGHRCQRHAGEHALAPRNSAHLGKHGHAGRLDQEARQQQHQAQAGAFHHAVPFQRGHGKHEQQHGQQLTDAAEVALGTAERYPAMARSQAERQRGQHGRHLERGRAGHQQHHAQCKGNRAVLRQRAQAAQHGRHQEAQHGAHGGRDQQLDQAVRDGLRQAARGFEHPETDHHFKHEHGQHAVDGHQVQHPLRHLPRAVLLVNHAQHAGRRRGHGQRRQQQRGERRHARQMGDQVHDAKRGGRFDQPADQDPRIDAQPAQVDAVTELEQDQAEREIGQRGDGAGSAAGERGGKRLRQQKAHHAIHADARQPGRRPALRGRSGPDVDRPGHQPARRGRARRNGQLGLRRGRRLLPGRHAGWLGQALPHVQLHPRTARAGDCRAGGRWRPDRHFRAFDGRPRRADDGAQAPGCVPVGVGLRADCRADHVPVGQESVYRLPGRGRGQLGTVRRLGADVAPAGALPVRHPDRPGPGRQVPGRAVIPGGVRGSLPQRRPAADIAAPCALEKLRQPRRMGGPGGRGDEMAVSDGLVHRDVGVGAAGQLDLGRAGWIAGNGLATDDVGRSQQLGGVADGGYRFAGGGKLLHDGNHARIEAQVLGRAAAGNGQRIVVAGIDVVEIGVERKQVARLFRVGLVALEIVDGGLDGVAGALSSAKSPVRNRMVLAVTIDPFKAMKKGHDVAAVTPDTTVFSRQRVLSGNLADHVTDGGRQVLGRELGHVRVRAHALDVVFIGLAGQRRVDHDRDLGETRVLLDFTGERKAIHFRHFQVGQHHRHAVADGHAFSPGAFGNRLQALPRFLARLGHDEVHPHRFQAFFDQVARHDRVVGGQHHGARFQQHFRADGFGIDVLAFRRDQLAQNRFHVQHLRQARVLHVAVDARDTGDLAAGRAFGGQHLAPVQAHDFIHRFNSERLRGTRELGDQHDIQTGFWGHTDDARQIEHRDNLTAQIDDAQHVWRGSGHSCHFRHRNNFTDFEDVNTKQLRVSSPSGPQTGASPPWALPPLLPKYNVRNSVTEHFQPRNLDSKHDKQRFREQHCQLKYHCHGFAFASCRQCKRAWRVEKTWYVERHLFSSSTRSTGMFPTSRLAARDCALALAFTATLAACGGSSDHDNPDAPVPPNTGTGVTQVATGLQAPWSIAFYKGTTLVSERDTARIVVVGANGALTAVATIAAVDGGGEGGLLGIAVRDDYLYTYLTVGTENRIVRYALTGSGAGVRLGAAQTLLAGIPAANIHNGGRIAFGPDGMLYATAGDAGNTSRAQDLGSLGGKILRLTPDGAVPADNPFAGSFVYSYGHRNPQGLAWAADGTLYASEFGQDTWDELNLIKAGGNYGWPVVEGQARDSRYIDPLQQWSTATASPSGMAIRDGYIYIANLRGQRIRQIPLANPGTATDRYTTEYGRLRDVVNGPDGKLWVLTNNTDGRGTPRTGDDRILEESRTLDLNLGKVALYQLSYSRVERPHYDRIFTGALGGGALPLPSAWRAAHGRLPDAAAAQRDTPAAGADRTGRADRRQIVARRGAGTGPVFPGVPAAAAVPGRLAHPQERAAARQGHDPGTGVRAGVLYRDRRRLPDPLADSRHAAGGRVCAGRHRLAHRPGGRQFDCVQHADPQAPDAHPGRRIAAQRRERPGVLPLCRGCRHDGRVFHGHGQPDVLVAGGGGPGGRRGRDAGRDMGAALAHAPFRRAGRFAHPGQPAAAVWRLPGGRASERVRHPGGGGRWRDHELPAGHLQGRARHHRGKRPPQSVVAGRVRGGHYQRPAGAALCLGVGVAAAHHLQAAPAPGAWAADQVAPGAGHHAGRRARHHHAGRRAHVAAATAQWRPVPGPRADHFPGLLGDPAVAADRQHRPARPAQGHDLPGRAGRAAGRRPGPPRRRQRGAGRGQVDPGKTDGVRCLHRPGRVSGSGRARDCVLRAQAQGSGAGEGDRVAQDRRCGTRTAPGRAQGRTQDRVRPGAPRQDFGRHLAQAGARDRLDGRALPKALEVRAALVFQLQELLFRFHAFGRGLDQQAAGQPGDGADDRHRLAALAHVAHERLVDLDAVERERAQVAQRRVAGAEVVERNEHTELFQVAQDAEIAIAVVEQDRFRDFQFQPGGIEPGVVQRLLHHLDQVRAFELHRRQVHRHHRAVFPRHRFLARQVQRAHADFMDQAGFLGNRDEFHRRHHAARGMLPAHQRFVTGNAAVRFDHRLVVHCQLALVQRAAQLAFHLAPVARRFLEFRTEHFVAVAAVALGFVQSHVAVAHQLVAGGRRHGGGERDAHAEADGKAVAVDHERRRDGVDQALGGELRFVEAFQPGQHHGKLVATQARQRILLAQRFLQPLAQRQQHLVAERVAQRVVDVLEIVEIQAQDGGAGVAVDAVADGLFQALVEKHAVGQVGQAIVLGHVVDLRVGGQLFGDILGDDQDVVTALVRAGADGHAAAQVARADRGLHQAFAVDFFRFAQIARRLAPDVAGHVRAQAGFRHVAHHVVQRLGKQAPGLLVGQQDGAGGAVQRQYAGGNIGDHGIEEARHAGHLLAELLGQLLGFDQAQLLLAALGDVARDLGKAQQDAVPVADRLDHHAGPEPAAVLAQPPALRLEPLVLAGNGQRALRQAGGAVFVAVEQREILADDLVRAISLGPRGARIPVDDVPVRVEHVDRIVGHALHQQAIHQRLEAEIVQAHAARAGAVDAQLEAEEAAKHIVVDAGHFHACAVQRPVRAAVVRIMEGDDVFHVADAHPHRRRRLCHARPRVLLGVLVRLDGVRRKAQSDKSLVVVEQQEARLGLPGQRQRDLGLRLAGRASLAALGLGQRLRQVAALGAEPAVGGPLDRFEQGLAAQRAEAIFVAVINHPPVAARAFHQRGVAARPPGFGRAGRAHQRIVGAMLPRTVDRRGACRDHHVAGDRPGRAANCRDQVKPLAATHELGAFGREIFHHPVGRVTPRLVRFFQRAVRGEAVVGEADLAHAVDEQVALAILAYRVAGVDASGNLEVDRVAPWPPDAVGPDHVDRPGGAIRRGGNVDVVTAGVLDQVHGPDVTERLVQGGADRLPVDQVGRVPQYQSRIRIERGIRQVIIAAILEHGGIGVVAGNDGIEIGAVAQVGRALALDAAAPPGHHAVRRAGRRRGGHGRCSRHGGSAAQQGFECTASGIVGHRGGAPINNHGCHVPHPLATLPVHRLAAVLGPDDGHCRAGIPAQPGPPAVAADRVGSHVVCDGQCAAAGPAPVHAAIRRAGGRARALVRAPAAMVARVLAGVHPAGVRHAPRGVPAGRRHLHAPRVARGAAVRKRQDDGVLLYLCHDHVRHPVVPRHAQRKAAARAHQRRAARSAIAAAYPAVAAAFPVQCAQHDFVADARRRGARRRHADPAGRRAARHARRRRAAPGPPVHRAAPAARLRCPDDRALCGSCGHCVGHRRRAAALPGTGDEHATAAGKHLQAHGGKAPPAHGHHHQRAPRAQCSAASKGSTAGAGSAASAGSIVGAGSAASAGSIVGAGSAASKDSTAGAGSAASAGSVVGAGSAATTGSTAACAGRRAGGNAVAMRILIVDDERPARDKLRRMLALEPDVTAIGEARDGRPGRGGLAARLTVCGDSANGHAAGGVRHRLRRIRAARLRRQRHRLPAQAVRPGATAARSGPGTATVGAVTGPIHRSSSGRNDGRGSGDHGCSGRHGGSGGDEHHRDLTRNSADDSADDSAGAASTGRSRARRAAAGRDPAAGAGARRHAHRPRRSAAMDRDGRQLRGAAHGRRPAADAPDVGRPARQAGPPLRALPPARCRAGGLDRQPAVRQRRQRRRRTAAARRRPRALLAPVPQRRAGPPARPCIRFAPRASRLAPGRWTLTTGHPNLDPLTRPGASHADNRTQPTVLSRLDTHPRFFRPDPVPHRHVLRDVGLARQKSARQQRHRALDDPDRAVAPGAAVHDFGGGHRIHAGQAKQQQAPAARPARTTQLALAGAAGLRHAGDRPAAVVFRSGGKNRLPGQLCRLLPAVYRRLPRLLPRQRLPGPPHLESPVVRGLPVGVHHGVWRAGVAGRCAPGRVVRRAGSPADRLENHCGAGAAAGRGPLCPGGPLSHHPRAHRRLVQPRTVFPAVRTGRAAGAANVVLGRSRPPALDLPGPVAGRLGDHRQLLRHARAAGSHLGGHAVAPADAGRVLRMPVGADPDRVRLCAPPPGLRQPPAPLPDGSALPCLRRCVAWPC</sequence>
<feature type="compositionally biased region" description="Basic residues" evidence="1">
    <location>
        <begin position="1966"/>
        <end position="1981"/>
    </location>
</feature>
<evidence type="ECO:0000259" key="2">
    <source>
        <dbReference type="Pfam" id="PF07995"/>
    </source>
</evidence>
<reference evidence="3" key="1">
    <citation type="journal article" date="2019" name="Sci. Rep.">
        <title>Draft genome of Tanacetum cinerariifolium, the natural source of mosquito coil.</title>
        <authorList>
            <person name="Yamashiro T."/>
            <person name="Shiraishi A."/>
            <person name="Satake H."/>
            <person name="Nakayama K."/>
        </authorList>
    </citation>
    <scope>NUCLEOTIDE SEQUENCE</scope>
</reference>
<feature type="compositionally biased region" description="Low complexity" evidence="1">
    <location>
        <begin position="3777"/>
        <end position="3797"/>
    </location>
</feature>
<dbReference type="PANTHER" id="PTHR19328:SF13">
    <property type="entry name" value="HIPL1 PROTEIN"/>
    <property type="match status" value="1"/>
</dbReference>
<feature type="compositionally biased region" description="Low complexity" evidence="1">
    <location>
        <begin position="2028"/>
        <end position="2037"/>
    </location>
</feature>
<comment type="caution">
    <text evidence="3">The sequence shown here is derived from an EMBL/GenBank/DDBJ whole genome shotgun (WGS) entry which is preliminary data.</text>
</comment>
<feature type="compositionally biased region" description="Low complexity" evidence="1">
    <location>
        <begin position="3899"/>
        <end position="3928"/>
    </location>
</feature>
<feature type="region of interest" description="Disordered" evidence="1">
    <location>
        <begin position="264"/>
        <end position="327"/>
    </location>
</feature>
<dbReference type="InterPro" id="IPR012938">
    <property type="entry name" value="Glc/Sorbosone_DH"/>
</dbReference>
<feature type="region of interest" description="Disordered" evidence="1">
    <location>
        <begin position="3760"/>
        <end position="3948"/>
    </location>
</feature>
<feature type="region of interest" description="Disordered" evidence="1">
    <location>
        <begin position="637"/>
        <end position="657"/>
    </location>
</feature>
<feature type="compositionally biased region" description="Basic and acidic residues" evidence="1">
    <location>
        <begin position="412"/>
        <end position="421"/>
    </location>
</feature>
<feature type="region of interest" description="Disordered" evidence="1">
    <location>
        <begin position="3259"/>
        <end position="3282"/>
    </location>
</feature>
<feature type="region of interest" description="Disordered" evidence="1">
    <location>
        <begin position="3496"/>
        <end position="3534"/>
    </location>
</feature>
<feature type="domain" description="Glucose/Sorbosone dehydrogenase" evidence="2">
    <location>
        <begin position="1305"/>
        <end position="1594"/>
    </location>
</feature>
<feature type="region of interest" description="Disordered" evidence="1">
    <location>
        <begin position="384"/>
        <end position="527"/>
    </location>
</feature>
<feature type="compositionally biased region" description="Basic residues" evidence="1">
    <location>
        <begin position="3929"/>
        <end position="3946"/>
    </location>
</feature>
<feature type="region of interest" description="Disordered" evidence="1">
    <location>
        <begin position="3977"/>
        <end position="4004"/>
    </location>
</feature>
<feature type="compositionally biased region" description="Gly residues" evidence="1">
    <location>
        <begin position="3805"/>
        <end position="3816"/>
    </location>
</feature>
<feature type="compositionally biased region" description="Basic and acidic residues" evidence="1">
    <location>
        <begin position="2092"/>
        <end position="2102"/>
    </location>
</feature>
<name>A0A699GHI9_TANCI</name>